<evidence type="ECO:0000256" key="15">
    <source>
        <dbReference type="ARBA" id="ARBA00023136"/>
    </source>
</evidence>
<evidence type="ECO:0000256" key="10">
    <source>
        <dbReference type="ARBA" id="ARBA00022982"/>
    </source>
</evidence>
<feature type="transmembrane region" description="Helical" evidence="17">
    <location>
        <begin position="271"/>
        <end position="299"/>
    </location>
</feature>
<evidence type="ECO:0000256" key="17">
    <source>
        <dbReference type="RuleBase" id="RU003403"/>
    </source>
</evidence>
<dbReference type="GO" id="GO:0006120">
    <property type="term" value="P:mitochondrial electron transport, NADH to ubiquinone"/>
    <property type="evidence" value="ECO:0007669"/>
    <property type="project" value="InterPro"/>
</dbReference>
<comment type="similarity">
    <text evidence="2 17">Belongs to the complex I subunit 2 family.</text>
</comment>
<evidence type="ECO:0000256" key="13">
    <source>
        <dbReference type="ARBA" id="ARBA00023075"/>
    </source>
</evidence>
<dbReference type="InterPro" id="IPR050175">
    <property type="entry name" value="Complex_I_Subunit_2"/>
</dbReference>
<dbReference type="Pfam" id="PF00361">
    <property type="entry name" value="Proton_antipo_M"/>
    <property type="match status" value="1"/>
</dbReference>
<feature type="transmembrane region" description="Helical" evidence="17">
    <location>
        <begin position="311"/>
        <end position="331"/>
    </location>
</feature>
<comment type="function">
    <text evidence="17">Core subunit of the mitochondrial membrane respiratory chain NADH dehydrogenase (Complex I) which catalyzes electron transfer from NADH through the respiratory chain, using ubiquinone as an electron acceptor. Essential for the catalytic activity and assembly of complex I.</text>
</comment>
<feature type="transmembrane region" description="Helical" evidence="17">
    <location>
        <begin position="60"/>
        <end position="79"/>
    </location>
</feature>
<geneLocation type="mitochondrion" evidence="19"/>
<evidence type="ECO:0000256" key="2">
    <source>
        <dbReference type="ARBA" id="ARBA00007012"/>
    </source>
</evidence>
<keyword evidence="11 17" id="KW-1133">Transmembrane helix</keyword>
<evidence type="ECO:0000256" key="14">
    <source>
        <dbReference type="ARBA" id="ARBA00023128"/>
    </source>
</evidence>
<keyword evidence="6 17" id="KW-0679">Respiratory chain</keyword>
<dbReference type="EMBL" id="KX752423">
    <property type="protein sequence ID" value="AOR87112.1"/>
    <property type="molecule type" value="Genomic_DNA"/>
</dbReference>
<dbReference type="PANTHER" id="PTHR46552:SF1">
    <property type="entry name" value="NADH-UBIQUINONE OXIDOREDUCTASE CHAIN 2"/>
    <property type="match status" value="1"/>
</dbReference>
<evidence type="ECO:0000256" key="4">
    <source>
        <dbReference type="ARBA" id="ARBA00021008"/>
    </source>
</evidence>
<dbReference type="PANTHER" id="PTHR46552">
    <property type="entry name" value="NADH-UBIQUINONE OXIDOREDUCTASE CHAIN 2"/>
    <property type="match status" value="1"/>
</dbReference>
<sequence>MILHFLPYNLLFSFTITSSLFMVLNSNNWLFIWLGLELNLFSFIPMIFSSNTNMETEGAVKYFLIQTISSGILISCMLMKMSPFYAVFPHSIINIFIMLSMLMKIGAAPCHFWFPQVMSSMNWMNCFILMTIQKLNPLFIISSMLMMWSSSFMLALILMNSLISGLGGMNQTQMRPLMAYSSIGHLSWMLAMSGSSFSYTIFYFSFYLIISMSLLIMFMNLMKQLNSQFNMLFQLPQSINTLIFLSLLSLGGLPPLLGFLPKWIIINKLMIVSPFLLMILVGGSLLALFYYLVVFFTMILNNFKSLKINLLTMKMNFMWLMSSSTLLLLVMF</sequence>
<keyword evidence="14 17" id="KW-0496">Mitochondrion</keyword>
<evidence type="ECO:0000256" key="5">
    <source>
        <dbReference type="ARBA" id="ARBA00022448"/>
    </source>
</evidence>
<dbReference type="RefSeq" id="YP_009307939.1">
    <property type="nucleotide sequence ID" value="NC_031402.1"/>
</dbReference>
<reference evidence="19" key="1">
    <citation type="journal article" date="2016" name="Gene">
        <title>Syllidae mitochondrial gene order is unusually variable for Annelida.</title>
        <authorList>
            <person name="Aguado M.T."/>
            <person name="Richter S."/>
            <person name="Sontowski R."/>
            <person name="Golombek A."/>
            <person name="Struck T.H."/>
            <person name="Bleidorn C."/>
        </authorList>
    </citation>
    <scope>NUCLEOTIDE SEQUENCE</scope>
</reference>
<proteinExistence type="inferred from homology"/>
<evidence type="ECO:0000256" key="9">
    <source>
        <dbReference type="ARBA" id="ARBA00022967"/>
    </source>
</evidence>
<name>A0A1C9UZB0_EUSBL</name>
<feature type="transmembrane region" description="Helical" evidence="17">
    <location>
        <begin position="242"/>
        <end position="265"/>
    </location>
</feature>
<keyword evidence="5" id="KW-0813">Transport</keyword>
<dbReference type="AlphaFoldDB" id="A0A1C9UZB0"/>
<evidence type="ECO:0000259" key="18">
    <source>
        <dbReference type="Pfam" id="PF00361"/>
    </source>
</evidence>
<evidence type="ECO:0000256" key="12">
    <source>
        <dbReference type="ARBA" id="ARBA00023027"/>
    </source>
</evidence>
<evidence type="ECO:0000256" key="7">
    <source>
        <dbReference type="ARBA" id="ARBA00022692"/>
    </source>
</evidence>
<gene>
    <name evidence="19" type="primary">ND2</name>
</gene>
<feature type="transmembrane region" description="Helical" evidence="17">
    <location>
        <begin position="31"/>
        <end position="48"/>
    </location>
</feature>
<evidence type="ECO:0000256" key="16">
    <source>
        <dbReference type="ARBA" id="ARBA00049551"/>
    </source>
</evidence>
<keyword evidence="8 17" id="KW-0999">Mitochondrion inner membrane</keyword>
<evidence type="ECO:0000256" key="8">
    <source>
        <dbReference type="ARBA" id="ARBA00022792"/>
    </source>
</evidence>
<feature type="transmembrane region" description="Helical" evidence="17">
    <location>
        <begin position="91"/>
        <end position="114"/>
    </location>
</feature>
<feature type="transmembrane region" description="Helical" evidence="17">
    <location>
        <begin position="201"/>
        <end position="221"/>
    </location>
</feature>
<evidence type="ECO:0000256" key="6">
    <source>
        <dbReference type="ARBA" id="ARBA00022660"/>
    </source>
</evidence>
<dbReference type="EC" id="7.1.1.2" evidence="3 17"/>
<feature type="domain" description="NADH:quinone oxidoreductase/Mrp antiporter transmembrane" evidence="18">
    <location>
        <begin position="26"/>
        <end position="286"/>
    </location>
</feature>
<organism evidence="19">
    <name type="scientific">Eusyllis blomstrandi</name>
    <name type="common">Polychaete worm</name>
    <dbReference type="NCBI Taxonomy" id="199554"/>
    <lineage>
        <taxon>Eukaryota</taxon>
        <taxon>Metazoa</taxon>
        <taxon>Spiralia</taxon>
        <taxon>Lophotrochozoa</taxon>
        <taxon>Annelida</taxon>
        <taxon>Polychaeta</taxon>
        <taxon>Errantia</taxon>
        <taxon>Phyllodocida</taxon>
        <taxon>Syllidae</taxon>
        <taxon>Eusyllis</taxon>
    </lineage>
</organism>
<dbReference type="GO" id="GO:0005743">
    <property type="term" value="C:mitochondrial inner membrane"/>
    <property type="evidence" value="ECO:0007669"/>
    <property type="project" value="UniProtKB-SubCell"/>
</dbReference>
<evidence type="ECO:0000256" key="1">
    <source>
        <dbReference type="ARBA" id="ARBA00004448"/>
    </source>
</evidence>
<evidence type="ECO:0000313" key="19">
    <source>
        <dbReference type="EMBL" id="AOR87112.1"/>
    </source>
</evidence>
<keyword evidence="9 17" id="KW-1278">Translocase</keyword>
<dbReference type="PRINTS" id="PR01436">
    <property type="entry name" value="NADHDHGNASE2"/>
</dbReference>
<feature type="transmembrane region" description="Helical" evidence="17">
    <location>
        <begin position="6"/>
        <end position="24"/>
    </location>
</feature>
<dbReference type="CTD" id="4536"/>
<dbReference type="InterPro" id="IPR003917">
    <property type="entry name" value="NADH_UbQ_OxRdtase_chain2"/>
</dbReference>
<comment type="subcellular location">
    <subcellularLocation>
        <location evidence="1 17">Mitochondrion inner membrane</location>
        <topology evidence="1 17">Multi-pass membrane protein</topology>
    </subcellularLocation>
</comment>
<accession>A0A1C9UZB0</accession>
<dbReference type="GO" id="GO:0008137">
    <property type="term" value="F:NADH dehydrogenase (ubiquinone) activity"/>
    <property type="evidence" value="ECO:0007669"/>
    <property type="project" value="UniProtKB-EC"/>
</dbReference>
<dbReference type="GeneID" id="29291446"/>
<keyword evidence="12 17" id="KW-0520">NAD</keyword>
<keyword evidence="15 17" id="KW-0472">Membrane</keyword>
<keyword evidence="7 17" id="KW-0812">Transmembrane</keyword>
<protein>
    <recommendedName>
        <fullName evidence="4 17">NADH-ubiquinone oxidoreductase chain 2</fullName>
        <ecNumber evidence="3 17">7.1.1.2</ecNumber>
    </recommendedName>
</protein>
<feature type="transmembrane region" description="Helical" evidence="17">
    <location>
        <begin position="138"/>
        <end position="165"/>
    </location>
</feature>
<comment type="catalytic activity">
    <reaction evidence="16 17">
        <text>a ubiquinone + NADH + 5 H(+)(in) = a ubiquinol + NAD(+) + 4 H(+)(out)</text>
        <dbReference type="Rhea" id="RHEA:29091"/>
        <dbReference type="Rhea" id="RHEA-COMP:9565"/>
        <dbReference type="Rhea" id="RHEA-COMP:9566"/>
        <dbReference type="ChEBI" id="CHEBI:15378"/>
        <dbReference type="ChEBI" id="CHEBI:16389"/>
        <dbReference type="ChEBI" id="CHEBI:17976"/>
        <dbReference type="ChEBI" id="CHEBI:57540"/>
        <dbReference type="ChEBI" id="CHEBI:57945"/>
        <dbReference type="EC" id="7.1.1.2"/>
    </reaction>
</comment>
<dbReference type="InterPro" id="IPR001750">
    <property type="entry name" value="ND/Mrp_TM"/>
</dbReference>
<evidence type="ECO:0000256" key="11">
    <source>
        <dbReference type="ARBA" id="ARBA00022989"/>
    </source>
</evidence>
<keyword evidence="13 17" id="KW-0830">Ubiquinone</keyword>
<keyword evidence="10 17" id="KW-0249">Electron transport</keyword>
<evidence type="ECO:0000256" key="3">
    <source>
        <dbReference type="ARBA" id="ARBA00012944"/>
    </source>
</evidence>